<keyword evidence="4" id="KW-1185">Reference proteome</keyword>
<dbReference type="Pfam" id="PF08693">
    <property type="entry name" value="SKG6"/>
    <property type="match status" value="2"/>
</dbReference>
<evidence type="ECO:0000256" key="1">
    <source>
        <dbReference type="SAM" id="MobiDB-lite"/>
    </source>
</evidence>
<sequence length="640" mass="71241">MFQRPPTTITSVVAQATGTGTPTRMLYARDDDSSDSSASSSGSKTSTTDPTKCTGTKEQCQKPADHNMSTTIGVAVAIPVFVVIVFLGGILFCVYRRGKKEALEDNDPDFDGDEYINTAYVNHQMQMQQQGYYNPDPRDNNPQQMRDEFSAVHQQRPPLATNPFGSDSYTSVGAKPFHIPESGDVHSLRNFAREIKMDGSSGYNLASKSRNASRSSLGQSTTFGSQQHYSSGPSALDSESHYLDEKEPAALYSQEFASERELAPADNEEQFQQQAKEVRIGRLPSTNSDGEPLSPAEEENIRRMKSIYKVYLDRNDTLKTNAPPPDQEPEQEEEDVGNDTVVLPSIEPAVTYEYADSHVPVEAVDAIPTQSYNSGAALSPEKPALGHATQPSQSTDISHMTAPLDTSSNRLAPIDTTNNRQTSYRIASSIYSELPKPAATASINMPQQQQGNQYQQMQYPPQQQYAQQYPQQYAPQYPQQQQQMPYIQQYQQQYYNMPQNSYIPQRNHPQTLESIGELPTPTQLAHGMVPSHSLTSFRKPSKQQFQMQTARMNGTALNIMDNPEMFYAQSDNQFMPPNQFGNDTTSIATGGTQSTGLHPHQMRNSIVMTNPSELQVNTLYKPAGSFRKFNDPYSRNNSMN</sequence>
<feature type="transmembrane region" description="Helical" evidence="2">
    <location>
        <begin position="72"/>
        <end position="95"/>
    </location>
</feature>
<organism evidence="3 4">
    <name type="scientific">Maudiozyma humilis</name>
    <name type="common">Sour dough yeast</name>
    <name type="synonym">Kazachstania humilis</name>
    <dbReference type="NCBI Taxonomy" id="51915"/>
    <lineage>
        <taxon>Eukaryota</taxon>
        <taxon>Fungi</taxon>
        <taxon>Dikarya</taxon>
        <taxon>Ascomycota</taxon>
        <taxon>Saccharomycotina</taxon>
        <taxon>Saccharomycetes</taxon>
        <taxon>Saccharomycetales</taxon>
        <taxon>Saccharomycetaceae</taxon>
        <taxon>Maudiozyma</taxon>
    </lineage>
</organism>
<keyword evidence="2" id="KW-1133">Transmembrane helix</keyword>
<feature type="compositionally biased region" description="Acidic residues" evidence="1">
    <location>
        <begin position="327"/>
        <end position="337"/>
    </location>
</feature>
<feature type="region of interest" description="Disordered" evidence="1">
    <location>
        <begin position="374"/>
        <end position="415"/>
    </location>
</feature>
<dbReference type="AlphaFoldDB" id="A0AAV5S6P1"/>
<feature type="region of interest" description="Disordered" evidence="1">
    <location>
        <begin position="259"/>
        <end position="297"/>
    </location>
</feature>
<accession>A0AAV5S6P1</accession>
<feature type="region of interest" description="Disordered" evidence="1">
    <location>
        <begin position="20"/>
        <end position="64"/>
    </location>
</feature>
<evidence type="ECO:0000313" key="4">
    <source>
        <dbReference type="Proteomes" id="UP001377567"/>
    </source>
</evidence>
<protein>
    <submittedName>
        <fullName evidence="3">Skg6 protein</fullName>
    </submittedName>
</protein>
<dbReference type="EMBL" id="BTGD01000025">
    <property type="protein sequence ID" value="GMM59063.1"/>
    <property type="molecule type" value="Genomic_DNA"/>
</dbReference>
<feature type="region of interest" description="Disordered" evidence="1">
    <location>
        <begin position="314"/>
        <end position="338"/>
    </location>
</feature>
<evidence type="ECO:0000313" key="3">
    <source>
        <dbReference type="EMBL" id="GMM59063.1"/>
    </source>
</evidence>
<dbReference type="Proteomes" id="UP001377567">
    <property type="component" value="Unassembled WGS sequence"/>
</dbReference>
<gene>
    <name evidence="3" type="ORF">DAKH74_056800</name>
</gene>
<comment type="caution">
    <text evidence="3">The sequence shown here is derived from an EMBL/GenBank/DDBJ whole genome shotgun (WGS) entry which is preliminary data.</text>
</comment>
<proteinExistence type="predicted"/>
<evidence type="ECO:0000256" key="2">
    <source>
        <dbReference type="SAM" id="Phobius"/>
    </source>
</evidence>
<name>A0AAV5S6P1_MAUHU</name>
<keyword evidence="2" id="KW-0472">Membrane</keyword>
<reference evidence="3 4" key="1">
    <citation type="journal article" date="2023" name="Elife">
        <title>Identification of key yeast species and microbe-microbe interactions impacting larval growth of Drosophila in the wild.</title>
        <authorList>
            <person name="Mure A."/>
            <person name="Sugiura Y."/>
            <person name="Maeda R."/>
            <person name="Honda K."/>
            <person name="Sakurai N."/>
            <person name="Takahashi Y."/>
            <person name="Watada M."/>
            <person name="Katoh T."/>
            <person name="Gotoh A."/>
            <person name="Gotoh Y."/>
            <person name="Taniguchi I."/>
            <person name="Nakamura K."/>
            <person name="Hayashi T."/>
            <person name="Katayama T."/>
            <person name="Uemura T."/>
            <person name="Hattori Y."/>
        </authorList>
    </citation>
    <scope>NUCLEOTIDE SEQUENCE [LARGE SCALE GENOMIC DNA]</scope>
    <source>
        <strain evidence="3 4">KH-74</strain>
    </source>
</reference>
<feature type="compositionally biased region" description="Polar residues" evidence="1">
    <location>
        <begin position="389"/>
        <end position="415"/>
    </location>
</feature>
<feature type="compositionally biased region" description="Low complexity" evidence="1">
    <location>
        <begin position="35"/>
        <end position="49"/>
    </location>
</feature>
<dbReference type="InterPro" id="IPR014805">
    <property type="entry name" value="SKG6/TOS2-like"/>
</dbReference>
<feature type="region of interest" description="Disordered" evidence="1">
    <location>
        <begin position="200"/>
        <end position="239"/>
    </location>
</feature>
<keyword evidence="2" id="KW-0812">Transmembrane</keyword>
<feature type="compositionally biased region" description="Polar residues" evidence="1">
    <location>
        <begin position="201"/>
        <end position="233"/>
    </location>
</feature>